<organism evidence="2">
    <name type="scientific">marine metagenome</name>
    <dbReference type="NCBI Taxonomy" id="408172"/>
    <lineage>
        <taxon>unclassified sequences</taxon>
        <taxon>metagenomes</taxon>
        <taxon>ecological metagenomes</taxon>
    </lineage>
</organism>
<dbReference type="InterPro" id="IPR029052">
    <property type="entry name" value="Metallo-depent_PP-like"/>
</dbReference>
<dbReference type="InterPro" id="IPR038607">
    <property type="entry name" value="PhoD-like_sf"/>
</dbReference>
<evidence type="ECO:0000259" key="1">
    <source>
        <dbReference type="Pfam" id="PF09423"/>
    </source>
</evidence>
<dbReference type="EMBL" id="UINC01039322">
    <property type="protein sequence ID" value="SVB37642.1"/>
    <property type="molecule type" value="Genomic_DNA"/>
</dbReference>
<dbReference type="PANTHER" id="PTHR43606">
    <property type="entry name" value="PHOSPHATASE, PUTATIVE (AFU_ORTHOLOGUE AFUA_6G08710)-RELATED"/>
    <property type="match status" value="1"/>
</dbReference>
<feature type="non-terminal residue" evidence="2">
    <location>
        <position position="1"/>
    </location>
</feature>
<protein>
    <recommendedName>
        <fullName evidence="1">PhoD-like phosphatase metallophosphatase domain-containing protein</fullName>
    </recommendedName>
</protein>
<dbReference type="InterPro" id="IPR018946">
    <property type="entry name" value="PhoD-like_MPP"/>
</dbReference>
<name>A0A382DHV6_9ZZZZ</name>
<evidence type="ECO:0000313" key="2">
    <source>
        <dbReference type="EMBL" id="SVB37642.1"/>
    </source>
</evidence>
<dbReference type="AlphaFoldDB" id="A0A382DHV6"/>
<feature type="domain" description="PhoD-like phosphatase metallophosphatase" evidence="1">
    <location>
        <begin position="1"/>
        <end position="284"/>
    </location>
</feature>
<sequence length="317" mass="36616">WRLGSENHSTDGSEGTFANRKKNAIKAYFEWMPIREPGIQDSLIHRSFQIGDLVDLHMLDTRLIGRDQQVSYSNYTGLKTKQKPVHILNKNPNQFDTKQFNHDLLKPNRSILGVNQEMWLESRLKKTNAIWTVLGQQVMLAPQRWSVTKDLIERESSESSQELNIAMQKETIKPELTKNLDAWDGYPAARSRLYKTIAEHKKKLITLSGDTHFSSAHNLVNESGQLIGAEFGTTSVTSPSFWDNVKINKIELERKQLDFNQGMQFLHLRNRGYLVVEIDQEKTVGKWHLIDDVKTENYKTWLEKTLILEANKKNGLI</sequence>
<proteinExistence type="predicted"/>
<dbReference type="SUPFAM" id="SSF56300">
    <property type="entry name" value="Metallo-dependent phosphatases"/>
    <property type="match status" value="1"/>
</dbReference>
<gene>
    <name evidence="2" type="ORF">METZ01_LOCUS190496</name>
</gene>
<dbReference type="Gene3D" id="3.60.21.70">
    <property type="entry name" value="PhoD-like phosphatase"/>
    <property type="match status" value="1"/>
</dbReference>
<accession>A0A382DHV6</accession>
<dbReference type="PANTHER" id="PTHR43606:SF2">
    <property type="entry name" value="ALKALINE PHOSPHATASE FAMILY PROTEIN (AFU_ORTHOLOGUE AFUA_5G03860)"/>
    <property type="match status" value="1"/>
</dbReference>
<reference evidence="2" key="1">
    <citation type="submission" date="2018-05" db="EMBL/GenBank/DDBJ databases">
        <authorList>
            <person name="Lanie J.A."/>
            <person name="Ng W.-L."/>
            <person name="Kazmierczak K.M."/>
            <person name="Andrzejewski T.M."/>
            <person name="Davidsen T.M."/>
            <person name="Wayne K.J."/>
            <person name="Tettelin H."/>
            <person name="Glass J.I."/>
            <person name="Rusch D."/>
            <person name="Podicherti R."/>
            <person name="Tsui H.-C.T."/>
            <person name="Winkler M.E."/>
        </authorList>
    </citation>
    <scope>NUCLEOTIDE SEQUENCE</scope>
</reference>
<dbReference type="Pfam" id="PF09423">
    <property type="entry name" value="PhoD"/>
    <property type="match status" value="1"/>
</dbReference>
<dbReference type="InterPro" id="IPR052900">
    <property type="entry name" value="Phospholipid_Metab_Enz"/>
</dbReference>